<dbReference type="eggNOG" id="ENOG502ZA74">
    <property type="taxonomic scope" value="Bacteria"/>
</dbReference>
<dbReference type="PATRIC" id="fig|1150469.3.peg.729"/>
<dbReference type="Pfam" id="PF04555">
    <property type="entry name" value="XhoI"/>
    <property type="match status" value="1"/>
</dbReference>
<keyword evidence="1" id="KW-0378">Hydrolase</keyword>
<dbReference type="AlphaFoldDB" id="H6SPY2"/>
<evidence type="ECO:0000313" key="1">
    <source>
        <dbReference type="EMBL" id="CCG07252.1"/>
    </source>
</evidence>
<keyword evidence="2" id="KW-1185">Reference proteome</keyword>
<accession>H6SPY2</accession>
<gene>
    <name evidence="1" type="primary">abrIR</name>
    <name evidence="1" type="ORF">RSPPHO_00626</name>
</gene>
<dbReference type="HOGENOM" id="CLU_097055_0_0_5"/>
<dbReference type="Proteomes" id="UP000033220">
    <property type="component" value="Chromosome DSM 122"/>
</dbReference>
<dbReference type="STRING" id="1150469.RSPPHO_00626"/>
<sequence>MCTVFRGGSMLDLVAYEGRARAAVRAFWQARGYAHARQQEGGSRDQGERAGVTAGKNMDAFVDLVTDLVRANGLGDALVHRQRALLTLPGHFRATKQWDVLIFQEKRLIAALEFKSQAGPSFSSNFNNRCEEAIGTALDLWTACREGAFGPGARPFVGWLMLVEDAPGSRAPVRDTCPHFPLDPAFTGASYLERYTVLCQRLMQERLYTAAGVMASPRDTDSYRDLSPETSLRAFLAALAGHAAAQALG</sequence>
<dbReference type="GO" id="GO:0009036">
    <property type="term" value="F:type II site-specific deoxyribonuclease activity"/>
    <property type="evidence" value="ECO:0007669"/>
    <property type="project" value="UniProtKB-EC"/>
</dbReference>
<dbReference type="EMBL" id="HE663493">
    <property type="protein sequence ID" value="CCG07252.1"/>
    <property type="molecule type" value="Genomic_DNA"/>
</dbReference>
<dbReference type="GO" id="GO:0003677">
    <property type="term" value="F:DNA binding"/>
    <property type="evidence" value="ECO:0007669"/>
    <property type="project" value="InterPro"/>
</dbReference>
<dbReference type="InterPro" id="IPR007636">
    <property type="entry name" value="Restrct_endonuc_II_XhoI"/>
</dbReference>
<organism evidence="1 2">
    <name type="scientific">Pararhodospirillum photometricum DSM 122</name>
    <dbReference type="NCBI Taxonomy" id="1150469"/>
    <lineage>
        <taxon>Bacteria</taxon>
        <taxon>Pseudomonadati</taxon>
        <taxon>Pseudomonadota</taxon>
        <taxon>Alphaproteobacteria</taxon>
        <taxon>Rhodospirillales</taxon>
        <taxon>Rhodospirillaceae</taxon>
        <taxon>Pararhodospirillum</taxon>
    </lineage>
</organism>
<dbReference type="EC" id="3.1.21.4" evidence="1"/>
<evidence type="ECO:0000313" key="2">
    <source>
        <dbReference type="Proteomes" id="UP000033220"/>
    </source>
</evidence>
<proteinExistence type="predicted"/>
<name>H6SPY2_PARPM</name>
<protein>
    <submittedName>
        <fullName evidence="1">Type-2 restriction enzyme AbrI</fullName>
        <ecNumber evidence="1">3.1.21.4</ecNumber>
    </submittedName>
</protein>
<dbReference type="KEGG" id="rpm:RSPPHO_00626"/>
<dbReference type="REBASE" id="46676">
    <property type="entry name" value="Rph122ORF625P"/>
</dbReference>
<reference evidence="1 2" key="1">
    <citation type="submission" date="2012-02" db="EMBL/GenBank/DDBJ databases">
        <title>Shotgun genome sequence of Phaeospirillum photometricum DSM 122.</title>
        <authorList>
            <person name="Duquesne K."/>
            <person name="Sturgis J."/>
        </authorList>
    </citation>
    <scope>NUCLEOTIDE SEQUENCE [LARGE SCALE GENOMIC DNA]</scope>
    <source>
        <strain evidence="2">DSM122</strain>
    </source>
</reference>
<dbReference type="GO" id="GO:0009307">
    <property type="term" value="P:DNA restriction-modification system"/>
    <property type="evidence" value="ECO:0007669"/>
    <property type="project" value="InterPro"/>
</dbReference>